<dbReference type="Gene3D" id="3.40.30.10">
    <property type="entry name" value="Glutaredoxin"/>
    <property type="match status" value="1"/>
</dbReference>
<keyword evidence="2" id="KW-0676">Redox-active center</keyword>
<dbReference type="InterPro" id="IPR036249">
    <property type="entry name" value="Thioredoxin-like_sf"/>
</dbReference>
<evidence type="ECO:0000313" key="6">
    <source>
        <dbReference type="Proteomes" id="UP000235826"/>
    </source>
</evidence>
<proteinExistence type="predicted"/>
<evidence type="ECO:0000256" key="3">
    <source>
        <dbReference type="SAM" id="SignalP"/>
    </source>
</evidence>
<reference evidence="5 6" key="1">
    <citation type="submission" date="2018-01" db="EMBL/GenBank/DDBJ databases">
        <title>Complete genome sequence of Flavivirga eckloniae ECD14 isolated from seaweed Ecklonia cava.</title>
        <authorList>
            <person name="Lee J.H."/>
            <person name="Baik K.S."/>
            <person name="Seong C.N."/>
        </authorList>
    </citation>
    <scope>NUCLEOTIDE SEQUENCE [LARGE SCALE GENOMIC DNA]</scope>
    <source>
        <strain evidence="5 6">ECD14</strain>
    </source>
</reference>
<evidence type="ECO:0000259" key="4">
    <source>
        <dbReference type="PROSITE" id="PS51352"/>
    </source>
</evidence>
<accession>A0A2K9PT40</accession>
<dbReference type="Pfam" id="PF13098">
    <property type="entry name" value="Thioredoxin_2"/>
    <property type="match status" value="1"/>
</dbReference>
<dbReference type="Proteomes" id="UP000235826">
    <property type="component" value="Chromosome"/>
</dbReference>
<dbReference type="PROSITE" id="PS51352">
    <property type="entry name" value="THIOREDOXIN_2"/>
    <property type="match status" value="1"/>
</dbReference>
<evidence type="ECO:0000313" key="5">
    <source>
        <dbReference type="EMBL" id="AUP79978.1"/>
    </source>
</evidence>
<dbReference type="EMBL" id="CP025791">
    <property type="protein sequence ID" value="AUP79978.1"/>
    <property type="molecule type" value="Genomic_DNA"/>
</dbReference>
<evidence type="ECO:0000256" key="2">
    <source>
        <dbReference type="ARBA" id="ARBA00023284"/>
    </source>
</evidence>
<evidence type="ECO:0000256" key="1">
    <source>
        <dbReference type="ARBA" id="ARBA00022729"/>
    </source>
</evidence>
<sequence length="399" mass="46354">MKKININILILFLLTSICSCAQEKATGIHFFKGSFEEAKTLAKAENKKIFVDVYTTWCAPCKKMTKEVFPDKALGAYYNAHFISIKIDAEKGEGIKIAKDYNVGGYPTLIYVDSEGKTINKMTSYLGIEEMQRIGESVLQGDSNFEELELKYNQKSISQEELFHYMTALKGKGLYDRAEKAFEQYFLAEVKSGVTLDMFEQIFQYIRSSEDVPFQYLIENKEKFYQFKNKEKVDEIIRNYYLDEFMYAKIPETEADYFAAKKELAKKVEIDDFLSVNLDNNYYYKKQNEDKYMETAKVLFDRHSKEEDQLKISYIVGGAVKFKNPDHIKTLLTWAKRALEIDDNSINIASVSVYYAKLNDRAKAQEYYDKAIAKSLSDKDNYHESIKLGMDEYLSNIKD</sequence>
<organism evidence="5 6">
    <name type="scientific">Flavivirga eckloniae</name>
    <dbReference type="NCBI Taxonomy" id="1803846"/>
    <lineage>
        <taxon>Bacteria</taxon>
        <taxon>Pseudomonadati</taxon>
        <taxon>Bacteroidota</taxon>
        <taxon>Flavobacteriia</taxon>
        <taxon>Flavobacteriales</taxon>
        <taxon>Flavobacteriaceae</taxon>
        <taxon>Flavivirga</taxon>
    </lineage>
</organism>
<dbReference type="AlphaFoldDB" id="A0A2K9PT40"/>
<dbReference type="PROSITE" id="PS00194">
    <property type="entry name" value="THIOREDOXIN_1"/>
    <property type="match status" value="1"/>
</dbReference>
<keyword evidence="1 3" id="KW-0732">Signal</keyword>
<protein>
    <recommendedName>
        <fullName evidence="4">Thioredoxin domain-containing protein</fullName>
    </recommendedName>
</protein>
<name>A0A2K9PT40_9FLAO</name>
<dbReference type="RefSeq" id="WP_102756630.1">
    <property type="nucleotide sequence ID" value="NZ_CP025791.1"/>
</dbReference>
<feature type="chain" id="PRO_5014966501" description="Thioredoxin domain-containing protein" evidence="3">
    <location>
        <begin position="22"/>
        <end position="399"/>
    </location>
</feature>
<gene>
    <name evidence="5" type="ORF">C1H87_15215</name>
</gene>
<dbReference type="InterPro" id="IPR051099">
    <property type="entry name" value="AGR/TXD"/>
</dbReference>
<dbReference type="PANTHER" id="PTHR15337:SF11">
    <property type="entry name" value="THIOREDOXIN DOMAIN-CONTAINING PROTEIN"/>
    <property type="match status" value="1"/>
</dbReference>
<dbReference type="InterPro" id="IPR013766">
    <property type="entry name" value="Thioredoxin_domain"/>
</dbReference>
<dbReference type="InterPro" id="IPR012336">
    <property type="entry name" value="Thioredoxin-like_fold"/>
</dbReference>
<dbReference type="OrthoDB" id="9811036at2"/>
<dbReference type="SUPFAM" id="SSF52833">
    <property type="entry name" value="Thioredoxin-like"/>
    <property type="match status" value="1"/>
</dbReference>
<dbReference type="PANTHER" id="PTHR15337">
    <property type="entry name" value="ANTERIOR GRADIENT PROTEIN-RELATED"/>
    <property type="match status" value="1"/>
</dbReference>
<feature type="domain" description="Thioredoxin" evidence="4">
    <location>
        <begin position="11"/>
        <end position="140"/>
    </location>
</feature>
<keyword evidence="6" id="KW-1185">Reference proteome</keyword>
<dbReference type="PROSITE" id="PS51257">
    <property type="entry name" value="PROKAR_LIPOPROTEIN"/>
    <property type="match status" value="1"/>
</dbReference>
<dbReference type="KEGG" id="fek:C1H87_15215"/>
<dbReference type="InterPro" id="IPR017937">
    <property type="entry name" value="Thioredoxin_CS"/>
</dbReference>
<feature type="signal peptide" evidence="3">
    <location>
        <begin position="1"/>
        <end position="21"/>
    </location>
</feature>